<dbReference type="PANTHER" id="PTHR40626">
    <property type="entry name" value="MIP31509P"/>
    <property type="match status" value="1"/>
</dbReference>
<evidence type="ECO:0000256" key="6">
    <source>
        <dbReference type="ARBA" id="ARBA00023242"/>
    </source>
</evidence>
<dbReference type="InterPro" id="IPR051059">
    <property type="entry name" value="VerF-like"/>
</dbReference>
<keyword evidence="6" id="KW-0539">Nucleus</keyword>
<dbReference type="OrthoDB" id="10018191at2759"/>
<protein>
    <recommendedName>
        <fullName evidence="10">Transcription factor domain-containing protein</fullName>
    </recommendedName>
</protein>
<name>A0A317WB47_9EURO</name>
<accession>A0A317WB47</accession>
<evidence type="ECO:0000256" key="7">
    <source>
        <dbReference type="SAM" id="MobiDB-lite"/>
    </source>
</evidence>
<dbReference type="GO" id="GO:0000981">
    <property type="term" value="F:DNA-binding transcription factor activity, RNA polymerase II-specific"/>
    <property type="evidence" value="ECO:0007669"/>
    <property type="project" value="InterPro"/>
</dbReference>
<comment type="subcellular location">
    <subcellularLocation>
        <location evidence="1">Nucleus</location>
    </subcellularLocation>
</comment>
<dbReference type="CDD" id="cd12148">
    <property type="entry name" value="fungal_TF_MHR"/>
    <property type="match status" value="1"/>
</dbReference>
<keyword evidence="2" id="KW-0479">Metal-binding</keyword>
<keyword evidence="4" id="KW-0863">Zinc-finger</keyword>
<dbReference type="STRING" id="1448321.A0A317WB47"/>
<sequence length="587" mass="67141">MPCNNEHTSVSSSLELDSGLTSAKRESCESSDRGSIKFLLNGGTDTFTEEFLLPPRRDRFRSFNYQSKKGLEEAGRSILQYPMGDDQVDYASACLESDPAAGGFFQEHFLDLFNGPFRDTIRVVDSSYGEAPNMTMVVPPVPELFPFAERQTYESEPFAAALYDAIWTRISLIPLGPQVKEQLTAHLDLLLTPEVIRKFVLMYCRYWQPSCAMVHLASMDLNAVPLPLLAAIAFMGAMYSPDPQETHAAKQLLDFVELFIFSSEAYSADIEVASMFSGFGHFDIISNEWELFQNFQAGFIIVIVQYWSGSRPSRNRAMENRFSEVIKVARRLGLHKSRHVSDPEKARQIPEYQWIQTECRIRTINIILLLDCAFSFFQNYPCRLSHMEAEFDFPCAESIFGLRHPYTDLHFQPSRQMTISDAFQKLFETDQKEDQKEEGPLTPESTSSSSMDSLTVLDMFTLIHLLYTFINSHMTLLAPITSVNPAFRPKRFFNSAENSESDIPNDMMMEAIKVALSRWLSHWTTLRNSIPRSEWTSMGFFKNGYNFWLVSQLLITKKHGLDVIMQTEVKCEDKVKKLKILLEDDSD</sequence>
<keyword evidence="5" id="KW-0862">Zinc</keyword>
<feature type="region of interest" description="Disordered" evidence="7">
    <location>
        <begin position="430"/>
        <end position="450"/>
    </location>
</feature>
<keyword evidence="9" id="KW-1185">Reference proteome</keyword>
<proteinExistence type="predicted"/>
<dbReference type="GO" id="GO:0005634">
    <property type="term" value="C:nucleus"/>
    <property type="evidence" value="ECO:0007669"/>
    <property type="project" value="UniProtKB-SubCell"/>
</dbReference>
<evidence type="ECO:0000256" key="1">
    <source>
        <dbReference type="ARBA" id="ARBA00004123"/>
    </source>
</evidence>
<feature type="compositionally biased region" description="Basic and acidic residues" evidence="7">
    <location>
        <begin position="430"/>
        <end position="439"/>
    </location>
</feature>
<evidence type="ECO:0000313" key="8">
    <source>
        <dbReference type="EMBL" id="PWY83419.1"/>
    </source>
</evidence>
<organism evidence="8 9">
    <name type="scientific">Aspergillus heteromorphus CBS 117.55</name>
    <dbReference type="NCBI Taxonomy" id="1448321"/>
    <lineage>
        <taxon>Eukaryota</taxon>
        <taxon>Fungi</taxon>
        <taxon>Dikarya</taxon>
        <taxon>Ascomycota</taxon>
        <taxon>Pezizomycotina</taxon>
        <taxon>Eurotiomycetes</taxon>
        <taxon>Eurotiomycetidae</taxon>
        <taxon>Eurotiales</taxon>
        <taxon>Aspergillaceae</taxon>
        <taxon>Aspergillus</taxon>
        <taxon>Aspergillus subgen. Circumdati</taxon>
    </lineage>
</organism>
<dbReference type="Proteomes" id="UP000247233">
    <property type="component" value="Unassembled WGS sequence"/>
</dbReference>
<dbReference type="GO" id="GO:0008270">
    <property type="term" value="F:zinc ion binding"/>
    <property type="evidence" value="ECO:0007669"/>
    <property type="project" value="UniProtKB-KW"/>
</dbReference>
<dbReference type="RefSeq" id="XP_025399862.1">
    <property type="nucleotide sequence ID" value="XM_025543066.1"/>
</dbReference>
<evidence type="ECO:0008006" key="10">
    <source>
        <dbReference type="Google" id="ProtNLM"/>
    </source>
</evidence>
<evidence type="ECO:0000256" key="3">
    <source>
        <dbReference type="ARBA" id="ARBA00022737"/>
    </source>
</evidence>
<evidence type="ECO:0000313" key="9">
    <source>
        <dbReference type="Proteomes" id="UP000247233"/>
    </source>
</evidence>
<evidence type="ECO:0000256" key="5">
    <source>
        <dbReference type="ARBA" id="ARBA00022833"/>
    </source>
</evidence>
<keyword evidence="3" id="KW-0677">Repeat</keyword>
<dbReference type="VEuPathDB" id="FungiDB:BO70DRAFT_361536"/>
<comment type="caution">
    <text evidence="8">The sequence shown here is derived from an EMBL/GenBank/DDBJ whole genome shotgun (WGS) entry which is preliminary data.</text>
</comment>
<reference evidence="8 9" key="1">
    <citation type="submission" date="2016-12" db="EMBL/GenBank/DDBJ databases">
        <title>The genomes of Aspergillus section Nigri reveals drivers in fungal speciation.</title>
        <authorList>
            <consortium name="DOE Joint Genome Institute"/>
            <person name="Vesth T.C."/>
            <person name="Nybo J."/>
            <person name="Theobald S."/>
            <person name="Brandl J."/>
            <person name="Frisvad J.C."/>
            <person name="Nielsen K.F."/>
            <person name="Lyhne E.K."/>
            <person name="Kogle M.E."/>
            <person name="Kuo A."/>
            <person name="Riley R."/>
            <person name="Clum A."/>
            <person name="Nolan M."/>
            <person name="Lipzen A."/>
            <person name="Salamov A."/>
            <person name="Henrissat B."/>
            <person name="Wiebenga A."/>
            <person name="De Vries R.P."/>
            <person name="Grigoriev I.V."/>
            <person name="Mortensen U.H."/>
            <person name="Andersen M.R."/>
            <person name="Baker S.E."/>
        </authorList>
    </citation>
    <scope>NUCLEOTIDE SEQUENCE [LARGE SCALE GENOMIC DNA]</scope>
    <source>
        <strain evidence="8 9">CBS 117.55</strain>
    </source>
</reference>
<dbReference type="EMBL" id="MSFL01000010">
    <property type="protein sequence ID" value="PWY83419.1"/>
    <property type="molecule type" value="Genomic_DNA"/>
</dbReference>
<dbReference type="GeneID" id="37065303"/>
<evidence type="ECO:0000256" key="2">
    <source>
        <dbReference type="ARBA" id="ARBA00022723"/>
    </source>
</evidence>
<evidence type="ECO:0000256" key="4">
    <source>
        <dbReference type="ARBA" id="ARBA00022771"/>
    </source>
</evidence>
<dbReference type="AlphaFoldDB" id="A0A317WB47"/>
<dbReference type="GO" id="GO:0000978">
    <property type="term" value="F:RNA polymerase II cis-regulatory region sequence-specific DNA binding"/>
    <property type="evidence" value="ECO:0007669"/>
    <property type="project" value="InterPro"/>
</dbReference>
<dbReference type="GO" id="GO:0000785">
    <property type="term" value="C:chromatin"/>
    <property type="evidence" value="ECO:0007669"/>
    <property type="project" value="TreeGrafter"/>
</dbReference>
<gene>
    <name evidence="8" type="ORF">BO70DRAFT_361536</name>
</gene>
<dbReference type="PANTHER" id="PTHR40626:SF8">
    <property type="entry name" value="C2H2 FINGER DOMAIN TRANSCRIPTION FACTOR (EUROFUNG)-RELATED"/>
    <property type="match status" value="1"/>
</dbReference>